<evidence type="ECO:0000313" key="15">
    <source>
        <dbReference type="Proteomes" id="UP000092993"/>
    </source>
</evidence>
<comment type="cofactor">
    <cofactor evidence="1">
        <name>heme</name>
        <dbReference type="ChEBI" id="CHEBI:30413"/>
    </cofactor>
</comment>
<evidence type="ECO:0000256" key="3">
    <source>
        <dbReference type="ARBA" id="ARBA00005179"/>
    </source>
</evidence>
<dbReference type="OrthoDB" id="2789670at2759"/>
<dbReference type="InterPro" id="IPR002401">
    <property type="entry name" value="Cyt_P450_E_grp-I"/>
</dbReference>
<evidence type="ECO:0000256" key="1">
    <source>
        <dbReference type="ARBA" id="ARBA00001971"/>
    </source>
</evidence>
<comment type="caution">
    <text evidence="14">The sequence shown here is derived from an EMBL/GenBank/DDBJ whole genome shotgun (WGS) entry which is preliminary data.</text>
</comment>
<dbReference type="PANTHER" id="PTHR46300:SF5">
    <property type="entry name" value="CYTOCHROME P450"/>
    <property type="match status" value="1"/>
</dbReference>
<dbReference type="GO" id="GO:0016020">
    <property type="term" value="C:membrane"/>
    <property type="evidence" value="ECO:0007669"/>
    <property type="project" value="UniProtKB-SubCell"/>
</dbReference>
<dbReference type="EMBL" id="LUGG01000004">
    <property type="protein sequence ID" value="OBZ75202.1"/>
    <property type="molecule type" value="Genomic_DNA"/>
</dbReference>
<evidence type="ECO:0000256" key="2">
    <source>
        <dbReference type="ARBA" id="ARBA00004370"/>
    </source>
</evidence>
<evidence type="ECO:0000313" key="14">
    <source>
        <dbReference type="EMBL" id="OBZ75202.1"/>
    </source>
</evidence>
<accession>A0A1C7MEG3</accession>
<dbReference type="Pfam" id="PF00067">
    <property type="entry name" value="p450"/>
    <property type="match status" value="1"/>
</dbReference>
<keyword evidence="5" id="KW-0349">Heme</keyword>
<keyword evidence="12 13" id="KW-0472">Membrane</keyword>
<keyword evidence="10" id="KW-0408">Iron</keyword>
<organism evidence="14 15">
    <name type="scientific">Grifola frondosa</name>
    <name type="common">Maitake</name>
    <name type="synonym">Polyporus frondosus</name>
    <dbReference type="NCBI Taxonomy" id="5627"/>
    <lineage>
        <taxon>Eukaryota</taxon>
        <taxon>Fungi</taxon>
        <taxon>Dikarya</taxon>
        <taxon>Basidiomycota</taxon>
        <taxon>Agaricomycotina</taxon>
        <taxon>Agaricomycetes</taxon>
        <taxon>Polyporales</taxon>
        <taxon>Grifolaceae</taxon>
        <taxon>Grifola</taxon>
    </lineage>
</organism>
<evidence type="ECO:0000256" key="7">
    <source>
        <dbReference type="ARBA" id="ARBA00022723"/>
    </source>
</evidence>
<keyword evidence="9" id="KW-0560">Oxidoreductase</keyword>
<evidence type="ECO:0000256" key="11">
    <source>
        <dbReference type="ARBA" id="ARBA00023033"/>
    </source>
</evidence>
<dbReference type="STRING" id="5627.A0A1C7MEG3"/>
<reference evidence="14 15" key="1">
    <citation type="submission" date="2016-03" db="EMBL/GenBank/DDBJ databases">
        <title>Whole genome sequencing of Grifola frondosa 9006-11.</title>
        <authorList>
            <person name="Min B."/>
            <person name="Park H."/>
            <person name="Kim J.-G."/>
            <person name="Cho H."/>
            <person name="Oh Y.-L."/>
            <person name="Kong W.-S."/>
            <person name="Choi I.-G."/>
        </authorList>
    </citation>
    <scope>NUCLEOTIDE SEQUENCE [LARGE SCALE GENOMIC DNA]</scope>
    <source>
        <strain evidence="14 15">9006-11</strain>
    </source>
</reference>
<comment type="similarity">
    <text evidence="4">Belongs to the cytochrome P450 family.</text>
</comment>
<dbReference type="InterPro" id="IPR036396">
    <property type="entry name" value="Cyt_P450_sf"/>
</dbReference>
<proteinExistence type="inferred from homology"/>
<dbReference type="GO" id="GO:0005506">
    <property type="term" value="F:iron ion binding"/>
    <property type="evidence" value="ECO:0007669"/>
    <property type="project" value="InterPro"/>
</dbReference>
<keyword evidence="11" id="KW-0503">Monooxygenase</keyword>
<dbReference type="Proteomes" id="UP000092993">
    <property type="component" value="Unassembled WGS sequence"/>
</dbReference>
<keyword evidence="15" id="KW-1185">Reference proteome</keyword>
<feature type="transmembrane region" description="Helical" evidence="13">
    <location>
        <begin position="6"/>
        <end position="24"/>
    </location>
</feature>
<evidence type="ECO:0000256" key="5">
    <source>
        <dbReference type="ARBA" id="ARBA00022617"/>
    </source>
</evidence>
<keyword evidence="6 13" id="KW-0812">Transmembrane</keyword>
<evidence type="ECO:0000256" key="12">
    <source>
        <dbReference type="ARBA" id="ARBA00023136"/>
    </source>
</evidence>
<gene>
    <name evidence="14" type="primary">ordA_30</name>
    <name evidence="14" type="ORF">A0H81_04608</name>
</gene>
<evidence type="ECO:0000256" key="13">
    <source>
        <dbReference type="SAM" id="Phobius"/>
    </source>
</evidence>
<comment type="subcellular location">
    <subcellularLocation>
        <location evidence="2">Membrane</location>
    </subcellularLocation>
</comment>
<evidence type="ECO:0000256" key="9">
    <source>
        <dbReference type="ARBA" id="ARBA00023002"/>
    </source>
</evidence>
<feature type="transmembrane region" description="Helical" evidence="13">
    <location>
        <begin position="103"/>
        <end position="123"/>
    </location>
</feature>
<sequence length="249" mass="29074">MASSGQIAIAFNLALLVFLAIWQVRKRRRNAHLPPSPPSDPILGHYRIFPRSYQAETFFQWSKTYGDIFYLNVFGKQMVIVNSLQAANDLMDKRSANYSDRPVFPLFMMLGWGASVTFLRYGAQFFKQRRILQQYLSKQEVVRFRPIHADEARRMLKNLLDRPKDFDWLVRRFGAAIIMKIAYGHQIESDDDEYIKLTENVSLAHVDAGDPGTAPVDFFPILQYLPDWFPGAWFNRVAHKWNWAIRKIP</sequence>
<evidence type="ECO:0000256" key="4">
    <source>
        <dbReference type="ARBA" id="ARBA00010617"/>
    </source>
</evidence>
<dbReference type="SUPFAM" id="SSF48264">
    <property type="entry name" value="Cytochrome P450"/>
    <property type="match status" value="1"/>
</dbReference>
<name>A0A1C7MEG3_GRIFR</name>
<protein>
    <submittedName>
        <fullName evidence="14">O-methylsterigmatocystin oxidoreductase</fullName>
    </submittedName>
</protein>
<dbReference type="GO" id="GO:0016705">
    <property type="term" value="F:oxidoreductase activity, acting on paired donors, with incorporation or reduction of molecular oxygen"/>
    <property type="evidence" value="ECO:0007669"/>
    <property type="project" value="InterPro"/>
</dbReference>
<keyword evidence="8 13" id="KW-1133">Transmembrane helix</keyword>
<keyword evidence="7" id="KW-0479">Metal-binding</keyword>
<evidence type="ECO:0000256" key="6">
    <source>
        <dbReference type="ARBA" id="ARBA00022692"/>
    </source>
</evidence>
<comment type="pathway">
    <text evidence="3">Secondary metabolite biosynthesis.</text>
</comment>
<dbReference type="Gene3D" id="1.10.630.10">
    <property type="entry name" value="Cytochrome P450"/>
    <property type="match status" value="1"/>
</dbReference>
<dbReference type="GO" id="GO:0020037">
    <property type="term" value="F:heme binding"/>
    <property type="evidence" value="ECO:0007669"/>
    <property type="project" value="InterPro"/>
</dbReference>
<evidence type="ECO:0000256" key="8">
    <source>
        <dbReference type="ARBA" id="ARBA00022989"/>
    </source>
</evidence>
<dbReference type="InterPro" id="IPR001128">
    <property type="entry name" value="Cyt_P450"/>
</dbReference>
<dbReference type="AlphaFoldDB" id="A0A1C7MEG3"/>
<dbReference type="PANTHER" id="PTHR46300">
    <property type="entry name" value="P450, PUTATIVE (EUROFUNG)-RELATED-RELATED"/>
    <property type="match status" value="1"/>
</dbReference>
<dbReference type="PRINTS" id="PR00463">
    <property type="entry name" value="EP450I"/>
</dbReference>
<evidence type="ECO:0000256" key="10">
    <source>
        <dbReference type="ARBA" id="ARBA00023004"/>
    </source>
</evidence>
<dbReference type="InterPro" id="IPR050364">
    <property type="entry name" value="Cytochrome_P450_fung"/>
</dbReference>
<dbReference type="GO" id="GO:0004497">
    <property type="term" value="F:monooxygenase activity"/>
    <property type="evidence" value="ECO:0007669"/>
    <property type="project" value="UniProtKB-KW"/>
</dbReference>
<dbReference type="OMA" id="RANHEYH"/>